<evidence type="ECO:0000256" key="5">
    <source>
        <dbReference type="PROSITE-ProRule" id="PRU01240"/>
    </source>
</evidence>
<dbReference type="PROSITE" id="PS51892">
    <property type="entry name" value="SUBTILASE"/>
    <property type="match status" value="1"/>
</dbReference>
<dbReference type="InterPro" id="IPR023828">
    <property type="entry name" value="Peptidase_S8_Ser-AS"/>
</dbReference>
<keyword evidence="2 5" id="KW-0645">Protease</keyword>
<evidence type="ECO:0000259" key="7">
    <source>
        <dbReference type="Pfam" id="PF00082"/>
    </source>
</evidence>
<feature type="active site" description="Charge relay system" evidence="5">
    <location>
        <position position="68"/>
    </location>
</feature>
<dbReference type="Proteomes" id="UP001219957">
    <property type="component" value="Chromosome"/>
</dbReference>
<keyword evidence="4 5" id="KW-0720">Serine protease</keyword>
<keyword evidence="6" id="KW-0732">Signal</keyword>
<sequence length="482" mass="52522">MKKIALLTAIALLLPVGVDAAKPVILKKHGYVVSEPQVTSQYYVKQIGTDLAWSKTRGASDIVVALIDSSADRNHTDLKNVPRVVNSMKGPYTADIHGTHTAGIMAGKHNRFGIAGLAPNVRYHFYNVFYGVNKDKTDSWTVANAVDTAVAKGANIINLSLGGDDYDSRLAASIKRARAKGVIIVASSGNDRKQTINFPANMKEVIAVGAIDSRHRLASFSNMDDRVKIVAPGVNILSLGVNNRFIYMDGTSMAAPMVTASLALVKSINPYLTPGEIDQLIAKMPRASGKSYTELNTMKLLEATARPIHISAPSVWKSRYVNDVKLSVMNHSNLKSSFTLYQGNKKVKTLTPNRSFTMYSSGDWLPSGQYRIVGQVTDGKHKRYTSRTIDYVNTLKTAVSVKVSEEGTFSIHTTRKGTVTVLDSNGKVLYEALHIAGTFPVRGDTAEKLTVILKPTDLREKVVTTSFEPPIIEDEPPVTETL</sequence>
<dbReference type="InterPro" id="IPR050131">
    <property type="entry name" value="Peptidase_S8_subtilisin-like"/>
</dbReference>
<accession>A0ABY8B4V9</accession>
<dbReference type="SUPFAM" id="SSF52743">
    <property type="entry name" value="Subtilisin-like"/>
    <property type="match status" value="1"/>
</dbReference>
<keyword evidence="3 5" id="KW-0378">Hydrolase</keyword>
<comment type="similarity">
    <text evidence="1 5">Belongs to the peptidase S8 family.</text>
</comment>
<dbReference type="Gene3D" id="3.40.50.200">
    <property type="entry name" value="Peptidase S8/S53 domain"/>
    <property type="match status" value="1"/>
</dbReference>
<feature type="active site" description="Charge relay system" evidence="5">
    <location>
        <position position="97"/>
    </location>
</feature>
<evidence type="ECO:0000256" key="1">
    <source>
        <dbReference type="ARBA" id="ARBA00011073"/>
    </source>
</evidence>
<dbReference type="Pfam" id="PF00082">
    <property type="entry name" value="Peptidase_S8"/>
    <property type="match status" value="1"/>
</dbReference>
<reference evidence="8 9" key="1">
    <citation type="submission" date="2022-10" db="EMBL/GenBank/DDBJ databases">
        <title>Complete genome sequence of Exiguobacterium profundum TSS-3 isolated from an extremely saline-alkaline spring located in Ixtapa, Chiapas-Mexico.</title>
        <authorList>
            <person name="Rincon-Rosales R."/>
            <person name="Rogel M.A."/>
            <person name="Rincon-Molina C.I."/>
            <person name="Guerrero G."/>
            <person name="Manzano-Gomez L.A."/>
            <person name="Lopez-Lopez A."/>
            <person name="Rincon Molina F.A."/>
            <person name="Martinez-Romero E."/>
        </authorList>
    </citation>
    <scope>NUCLEOTIDE SEQUENCE [LARGE SCALE GENOMIC DNA]</scope>
    <source>
        <strain evidence="8 9">TSS-3</strain>
    </source>
</reference>
<dbReference type="InterPro" id="IPR000209">
    <property type="entry name" value="Peptidase_S8/S53_dom"/>
</dbReference>
<dbReference type="PANTHER" id="PTHR43806">
    <property type="entry name" value="PEPTIDASE S8"/>
    <property type="match status" value="1"/>
</dbReference>
<dbReference type="InterPro" id="IPR015500">
    <property type="entry name" value="Peptidase_S8_subtilisin-rel"/>
</dbReference>
<dbReference type="PROSITE" id="PS00138">
    <property type="entry name" value="SUBTILASE_SER"/>
    <property type="match status" value="1"/>
</dbReference>
<feature type="signal peptide" evidence="6">
    <location>
        <begin position="1"/>
        <end position="20"/>
    </location>
</feature>
<evidence type="ECO:0000256" key="4">
    <source>
        <dbReference type="ARBA" id="ARBA00022825"/>
    </source>
</evidence>
<keyword evidence="9" id="KW-1185">Reference proteome</keyword>
<gene>
    <name evidence="8" type="ORF">OE059_07275</name>
</gene>
<evidence type="ECO:0000256" key="3">
    <source>
        <dbReference type="ARBA" id="ARBA00022801"/>
    </source>
</evidence>
<dbReference type="RefSeq" id="WP_214684206.1">
    <property type="nucleotide sequence ID" value="NZ_CP109617.1"/>
</dbReference>
<feature type="active site" description="Charge relay system" evidence="5">
    <location>
        <position position="252"/>
    </location>
</feature>
<dbReference type="PRINTS" id="PR00723">
    <property type="entry name" value="SUBTILISIN"/>
</dbReference>
<organism evidence="8 9">
    <name type="scientific">Exiguobacterium profundum</name>
    <dbReference type="NCBI Taxonomy" id="307643"/>
    <lineage>
        <taxon>Bacteria</taxon>
        <taxon>Bacillati</taxon>
        <taxon>Bacillota</taxon>
        <taxon>Bacilli</taxon>
        <taxon>Bacillales</taxon>
        <taxon>Bacillales Family XII. Incertae Sedis</taxon>
        <taxon>Exiguobacterium</taxon>
    </lineage>
</organism>
<proteinExistence type="inferred from homology"/>
<evidence type="ECO:0000313" key="9">
    <source>
        <dbReference type="Proteomes" id="UP001219957"/>
    </source>
</evidence>
<dbReference type="EMBL" id="CP109617">
    <property type="protein sequence ID" value="WED56643.1"/>
    <property type="molecule type" value="Genomic_DNA"/>
</dbReference>
<feature type="chain" id="PRO_5046330263" evidence="6">
    <location>
        <begin position="21"/>
        <end position="482"/>
    </location>
</feature>
<evidence type="ECO:0000256" key="6">
    <source>
        <dbReference type="SAM" id="SignalP"/>
    </source>
</evidence>
<dbReference type="InterPro" id="IPR036852">
    <property type="entry name" value="Peptidase_S8/S53_dom_sf"/>
</dbReference>
<name>A0ABY8B4V9_9BACL</name>
<feature type="domain" description="Peptidase S8/S53" evidence="7">
    <location>
        <begin position="60"/>
        <end position="282"/>
    </location>
</feature>
<protein>
    <submittedName>
        <fullName evidence="8">S8 family serine peptidase</fullName>
    </submittedName>
</protein>
<evidence type="ECO:0000256" key="2">
    <source>
        <dbReference type="ARBA" id="ARBA00022670"/>
    </source>
</evidence>
<dbReference type="PANTHER" id="PTHR43806:SF11">
    <property type="entry name" value="CEREVISIN-RELATED"/>
    <property type="match status" value="1"/>
</dbReference>
<evidence type="ECO:0000313" key="8">
    <source>
        <dbReference type="EMBL" id="WED56643.1"/>
    </source>
</evidence>